<dbReference type="Proteomes" id="UP001186974">
    <property type="component" value="Unassembled WGS sequence"/>
</dbReference>
<evidence type="ECO:0000313" key="1">
    <source>
        <dbReference type="EMBL" id="KAK3061905.1"/>
    </source>
</evidence>
<feature type="non-terminal residue" evidence="1">
    <location>
        <position position="754"/>
    </location>
</feature>
<evidence type="ECO:0000313" key="2">
    <source>
        <dbReference type="Proteomes" id="UP001186974"/>
    </source>
</evidence>
<sequence length="754" mass="81322">MSLGREILGRRHVLPSVTSTLRSLQVEGTFPTGTHLVTVDQVISSEDGNLERALYGSFLPVPSMDAFPLSDESEYQESNMPGAIITAKEEKIVFNKGRGRVKLKVVNRGDRAIQIGSHYSFIEANPELDFDRIRAYGYHLDIPAGMSTRFEPGDTKTVTLVQIGGHKTIRGGSSIASGLIDPSQINNILRRLQKENFLHTAESPNKGNDEIIPYEIDRSEYASMYGPTTGDVVRLGATDLWVKVEKDFTTHGDECTFGGGKTLRDGIGVATGRGDDECLDLVITNALVIDWSGIYKADIGTKAGYIVGIGKAGNPDVMDNVNPALIIGSNTDVIAGEGKIITAGAIDTHVHLVCPQQATEALATGITTQFAGGTGPSTATVAANCTPGKTHIRQMMQACDHIPLNFGILGKGSDSTDIGLHDQCNAGAAGLKIHEDWGCTPASIDACLRVCDDHDVQCQIHSDSLNESGFVERTAAAFKDRTVHAYHIEGAGGGHAPDMISLVQYPNVLPSSTNPTKPYTINTVEEHLDMVMSCHHLSKNLPEDVAFADSRIRAETIEAEDVLHDTGAISMMSSDSQAMGRCGEVILRTWHTAHKNKIQRGQLPADVGTGADNHRVKRYISKYTINSAITQGISHVVGSVEVGKLADLAIWEPCNFGVKPLQVLKSGLIATAFMGDPNASIATVQPIISRSMYSPMLPKSSILFVSKAGVDSGAVDSYNLQKRIEIVKNCRTVRKQDMKFNGEMPEMKVDPELY</sequence>
<accession>A0ACC3D4U6</accession>
<keyword evidence="2" id="KW-1185">Reference proteome</keyword>
<comment type="caution">
    <text evidence="1">The sequence shown here is derived from an EMBL/GenBank/DDBJ whole genome shotgun (WGS) entry which is preliminary data.</text>
</comment>
<gene>
    <name evidence="1" type="primary">URE1_1</name>
    <name evidence="1" type="ORF">LTS18_005199</name>
</gene>
<name>A0ACC3D4U6_9PEZI</name>
<organism evidence="1 2">
    <name type="scientific">Coniosporium uncinatum</name>
    <dbReference type="NCBI Taxonomy" id="93489"/>
    <lineage>
        <taxon>Eukaryota</taxon>
        <taxon>Fungi</taxon>
        <taxon>Dikarya</taxon>
        <taxon>Ascomycota</taxon>
        <taxon>Pezizomycotina</taxon>
        <taxon>Dothideomycetes</taxon>
        <taxon>Dothideomycetes incertae sedis</taxon>
        <taxon>Coniosporium</taxon>
    </lineage>
</organism>
<dbReference type="EMBL" id="JAWDJW010007567">
    <property type="protein sequence ID" value="KAK3061905.1"/>
    <property type="molecule type" value="Genomic_DNA"/>
</dbReference>
<protein>
    <submittedName>
        <fullName evidence="1">Urease</fullName>
    </submittedName>
</protein>
<reference evidence="1" key="1">
    <citation type="submission" date="2024-09" db="EMBL/GenBank/DDBJ databases">
        <title>Black Yeasts Isolated from many extreme environments.</title>
        <authorList>
            <person name="Coleine C."/>
            <person name="Stajich J.E."/>
            <person name="Selbmann L."/>
        </authorList>
    </citation>
    <scope>NUCLEOTIDE SEQUENCE</scope>
    <source>
        <strain evidence="1">CCFEE 5737</strain>
    </source>
</reference>
<proteinExistence type="predicted"/>